<evidence type="ECO:0000256" key="2">
    <source>
        <dbReference type="ARBA" id="ARBA00023125"/>
    </source>
</evidence>
<dbReference type="PROSITE" id="PS50110">
    <property type="entry name" value="RESPONSE_REGULATORY"/>
    <property type="match status" value="1"/>
</dbReference>
<dbReference type="InterPro" id="IPR000792">
    <property type="entry name" value="Tscrpt_reg_LuxR_C"/>
</dbReference>
<dbReference type="InterPro" id="IPR039420">
    <property type="entry name" value="WalR-like"/>
</dbReference>
<keyword evidence="1 3" id="KW-0597">Phosphoprotein</keyword>
<sequence>MQRILIADDHDLVRDTIAAFISQQPDLRATTASTLPEALRLLGRPADFDLTILDYKMPGMDGLDGLRAAMAKHPRMAFALMSGEAPDEVAKQAMDMGAVGFFPKSLSANSLVSAVRLVLSGDCYFPFRAEKRSPSASIQRSDYRGLSARETETLRKLCLGKSNKEIALDLDIKEVTVKLHVKNILAKMQVRNRTQAALVARDEGFV</sequence>
<gene>
    <name evidence="6" type="ORF">AIOL_004599</name>
</gene>
<evidence type="ECO:0000256" key="3">
    <source>
        <dbReference type="PROSITE-ProRule" id="PRU00169"/>
    </source>
</evidence>
<dbReference type="InterPro" id="IPR011006">
    <property type="entry name" value="CheY-like_superfamily"/>
</dbReference>
<dbReference type="PROSITE" id="PS00622">
    <property type="entry name" value="HTH_LUXR_1"/>
    <property type="match status" value="1"/>
</dbReference>
<dbReference type="Proteomes" id="UP000037178">
    <property type="component" value="Unassembled WGS sequence"/>
</dbReference>
<dbReference type="CDD" id="cd06170">
    <property type="entry name" value="LuxR_C_like"/>
    <property type="match status" value="1"/>
</dbReference>
<keyword evidence="2 6" id="KW-0238">DNA-binding</keyword>
<evidence type="ECO:0000313" key="6">
    <source>
        <dbReference type="EMBL" id="KMW59617.1"/>
    </source>
</evidence>
<protein>
    <submittedName>
        <fullName evidence="6">DNA-binding response regulator, LuxR family</fullName>
    </submittedName>
</protein>
<comment type="caution">
    <text evidence="6">The sequence shown here is derived from an EMBL/GenBank/DDBJ whole genome shotgun (WGS) entry which is preliminary data.</text>
</comment>
<dbReference type="CDD" id="cd17535">
    <property type="entry name" value="REC_NarL-like"/>
    <property type="match status" value="1"/>
</dbReference>
<evidence type="ECO:0000313" key="7">
    <source>
        <dbReference type="Proteomes" id="UP000037178"/>
    </source>
</evidence>
<accession>A0A0J9EA17</accession>
<keyword evidence="7" id="KW-1185">Reference proteome</keyword>
<dbReference type="OrthoDB" id="3679796at2"/>
<organism evidence="6 7">
    <name type="scientific">Candidatus Rhodobacter oscarellae</name>
    <dbReference type="NCBI Taxonomy" id="1675527"/>
    <lineage>
        <taxon>Bacteria</taxon>
        <taxon>Pseudomonadati</taxon>
        <taxon>Pseudomonadota</taxon>
        <taxon>Alphaproteobacteria</taxon>
        <taxon>Rhodobacterales</taxon>
        <taxon>Rhodobacter group</taxon>
        <taxon>Rhodobacter</taxon>
    </lineage>
</organism>
<dbReference type="InterPro" id="IPR058245">
    <property type="entry name" value="NreC/VraR/RcsB-like_REC"/>
</dbReference>
<dbReference type="Pfam" id="PF00072">
    <property type="entry name" value="Response_reg"/>
    <property type="match status" value="1"/>
</dbReference>
<dbReference type="PANTHER" id="PTHR43214">
    <property type="entry name" value="TWO-COMPONENT RESPONSE REGULATOR"/>
    <property type="match status" value="1"/>
</dbReference>
<dbReference type="SMART" id="SM00448">
    <property type="entry name" value="REC"/>
    <property type="match status" value="1"/>
</dbReference>
<feature type="modified residue" description="4-aspartylphosphate" evidence="3">
    <location>
        <position position="54"/>
    </location>
</feature>
<dbReference type="Pfam" id="PF00196">
    <property type="entry name" value="GerE"/>
    <property type="match status" value="1"/>
</dbReference>
<dbReference type="GO" id="GO:0000160">
    <property type="term" value="P:phosphorelay signal transduction system"/>
    <property type="evidence" value="ECO:0007669"/>
    <property type="project" value="InterPro"/>
</dbReference>
<proteinExistence type="predicted"/>
<evidence type="ECO:0000259" key="5">
    <source>
        <dbReference type="PROSITE" id="PS50110"/>
    </source>
</evidence>
<dbReference type="RefSeq" id="WP_049645060.1">
    <property type="nucleotide sequence ID" value="NZ_LFTY01000002.1"/>
</dbReference>
<feature type="domain" description="HTH luxR-type" evidence="4">
    <location>
        <begin position="139"/>
        <end position="204"/>
    </location>
</feature>
<name>A0A0J9EA17_9RHOB</name>
<dbReference type="AlphaFoldDB" id="A0A0J9EA17"/>
<dbReference type="SUPFAM" id="SSF46894">
    <property type="entry name" value="C-terminal effector domain of the bipartite response regulators"/>
    <property type="match status" value="1"/>
</dbReference>
<dbReference type="PROSITE" id="PS50043">
    <property type="entry name" value="HTH_LUXR_2"/>
    <property type="match status" value="1"/>
</dbReference>
<dbReference type="SMART" id="SM00421">
    <property type="entry name" value="HTH_LUXR"/>
    <property type="match status" value="1"/>
</dbReference>
<dbReference type="PRINTS" id="PR00038">
    <property type="entry name" value="HTHLUXR"/>
</dbReference>
<dbReference type="GO" id="GO:0003677">
    <property type="term" value="F:DNA binding"/>
    <property type="evidence" value="ECO:0007669"/>
    <property type="project" value="UniProtKB-KW"/>
</dbReference>
<dbReference type="GO" id="GO:0006355">
    <property type="term" value="P:regulation of DNA-templated transcription"/>
    <property type="evidence" value="ECO:0007669"/>
    <property type="project" value="InterPro"/>
</dbReference>
<dbReference type="PATRIC" id="fig|1675527.3.peg.4811"/>
<feature type="domain" description="Response regulatory" evidence="5">
    <location>
        <begin position="3"/>
        <end position="119"/>
    </location>
</feature>
<dbReference type="PANTHER" id="PTHR43214:SF42">
    <property type="entry name" value="TRANSCRIPTIONAL REGULATORY PROTEIN DESR"/>
    <property type="match status" value="1"/>
</dbReference>
<dbReference type="EMBL" id="LFTY01000002">
    <property type="protein sequence ID" value="KMW59617.1"/>
    <property type="molecule type" value="Genomic_DNA"/>
</dbReference>
<evidence type="ECO:0000256" key="1">
    <source>
        <dbReference type="ARBA" id="ARBA00022553"/>
    </source>
</evidence>
<dbReference type="InterPro" id="IPR001789">
    <property type="entry name" value="Sig_transdc_resp-reg_receiver"/>
</dbReference>
<dbReference type="STRING" id="1675527.AIOL_004599"/>
<dbReference type="SUPFAM" id="SSF52172">
    <property type="entry name" value="CheY-like"/>
    <property type="match status" value="1"/>
</dbReference>
<reference evidence="6 7" key="1">
    <citation type="submission" date="2015-06" db="EMBL/GenBank/DDBJ databases">
        <title>Draft genome sequence of an Alphaproteobacteria species associated to the Mediterranean sponge Oscarella lobularis.</title>
        <authorList>
            <person name="Jourda C."/>
            <person name="Santini S."/>
            <person name="Claverie J.-M."/>
        </authorList>
    </citation>
    <scope>NUCLEOTIDE SEQUENCE [LARGE SCALE GENOMIC DNA]</scope>
    <source>
        <strain evidence="6">IGS</strain>
    </source>
</reference>
<evidence type="ECO:0000259" key="4">
    <source>
        <dbReference type="PROSITE" id="PS50043"/>
    </source>
</evidence>
<dbReference type="InterPro" id="IPR016032">
    <property type="entry name" value="Sig_transdc_resp-reg_C-effctor"/>
</dbReference>
<dbReference type="Gene3D" id="3.40.50.2300">
    <property type="match status" value="1"/>
</dbReference>